<reference evidence="1 2" key="1">
    <citation type="submission" date="2019-08" db="EMBL/GenBank/DDBJ databases">
        <title>Genome of Psychroserpens burtonensis ACAM 167.</title>
        <authorList>
            <person name="Bowman J.P."/>
        </authorList>
    </citation>
    <scope>NUCLEOTIDE SEQUENCE [LARGE SCALE GENOMIC DNA]</scope>
    <source>
        <strain evidence="1 2">ACAM 167</strain>
    </source>
</reference>
<proteinExistence type="predicted"/>
<keyword evidence="2" id="KW-1185">Reference proteome</keyword>
<dbReference type="OrthoDB" id="1443826at2"/>
<dbReference type="AlphaFoldDB" id="A0A5C7BAL2"/>
<evidence type="ECO:0000313" key="2">
    <source>
        <dbReference type="Proteomes" id="UP000321938"/>
    </source>
</evidence>
<comment type="caution">
    <text evidence="1">The sequence shown here is derived from an EMBL/GenBank/DDBJ whole genome shotgun (WGS) entry which is preliminary data.</text>
</comment>
<dbReference type="PROSITE" id="PS51257">
    <property type="entry name" value="PROKAR_LIPOPROTEIN"/>
    <property type="match status" value="1"/>
</dbReference>
<gene>
    <name evidence="1" type="ORF">ES692_08210</name>
</gene>
<evidence type="ECO:0000313" key="1">
    <source>
        <dbReference type="EMBL" id="TXE17872.1"/>
    </source>
</evidence>
<organism evidence="1 2">
    <name type="scientific">Psychroserpens burtonensis</name>
    <dbReference type="NCBI Taxonomy" id="49278"/>
    <lineage>
        <taxon>Bacteria</taxon>
        <taxon>Pseudomonadati</taxon>
        <taxon>Bacteroidota</taxon>
        <taxon>Flavobacteriia</taxon>
        <taxon>Flavobacteriales</taxon>
        <taxon>Flavobacteriaceae</taxon>
        <taxon>Psychroserpens</taxon>
    </lineage>
</organism>
<sequence length="140" mass="15546">MNFLKYFKIGFIGIALLLLSCHDDDIKILDSEYIVGGIGTSKNTGAVEFNFTIPENYSSARVGIDFVGNISVRREVYGNGDKQLKFPDLSSGIFNYTFEFWAIDNSIGNLENSPLGILLAITETLEVRQGKTLKIRIAID</sequence>
<name>A0A5C7BAL2_9FLAO</name>
<protein>
    <submittedName>
        <fullName evidence="1">Uncharacterized protein</fullName>
    </submittedName>
</protein>
<dbReference type="EMBL" id="VOSB01000010">
    <property type="protein sequence ID" value="TXE17872.1"/>
    <property type="molecule type" value="Genomic_DNA"/>
</dbReference>
<dbReference type="Proteomes" id="UP000321938">
    <property type="component" value="Unassembled WGS sequence"/>
</dbReference>
<accession>A0A5C7BAL2</accession>
<dbReference type="RefSeq" id="WP_028870706.1">
    <property type="nucleotide sequence ID" value="NZ_VOSB01000010.1"/>
</dbReference>